<protein>
    <recommendedName>
        <fullName evidence="4">Adhesin domain-containing protein</fullName>
    </recommendedName>
</protein>
<dbReference type="EMBL" id="JBAHYK010001113">
    <property type="protein sequence ID" value="KAL0569461.1"/>
    <property type="molecule type" value="Genomic_DNA"/>
</dbReference>
<dbReference type="Gene3D" id="3.90.180.10">
    <property type="entry name" value="Medium-chain alcohol dehydrogenases, catalytic domain"/>
    <property type="match status" value="1"/>
</dbReference>
<name>A0ABR3F388_9AGAR</name>
<evidence type="ECO:0008006" key="4">
    <source>
        <dbReference type="Google" id="ProtNLM"/>
    </source>
</evidence>
<organism evidence="2 3">
    <name type="scientific">Marasmius crinis-equi</name>
    <dbReference type="NCBI Taxonomy" id="585013"/>
    <lineage>
        <taxon>Eukaryota</taxon>
        <taxon>Fungi</taxon>
        <taxon>Dikarya</taxon>
        <taxon>Basidiomycota</taxon>
        <taxon>Agaricomycotina</taxon>
        <taxon>Agaricomycetes</taxon>
        <taxon>Agaricomycetidae</taxon>
        <taxon>Agaricales</taxon>
        <taxon>Marasmiineae</taxon>
        <taxon>Marasmiaceae</taxon>
        <taxon>Marasmius</taxon>
    </lineage>
</organism>
<sequence>MNAKTNRITSKNPHPVSFAKKSETKGRGGTNYYYFGRFYDDICYWIKLQSSNGTNTTAPARINQIAKLYGVEMWLGVALMERREMMSDEEAEIVSMRVLLNDALSGAFTTVISTLETLVGTLSTSGITVSRSASRRFSRFFLFPIITAVRLPVHLHPSLPPDHGTGIGQDGGFAPYVVVDDKQLLEVPEGVSAPAAAVASDAGITTHHAIHETAGSKKGRRHPHHHHCHHKIRFDVNVRLPPSSDKQLKIKKLVAWLPVFARNFDDLGKNVRFDTIASYGSVSAIHVESLSAKNATVVAAVGGIKGNFTASSHLELVTASGEIDANVGLINDEESDEWTNLVLKTAVSTTRANISLSTASSGEGGKFNITLTTHSGHVTLDTLTAPPKSTVDLSVAGSVGSIDVAVHKTFEGRFDALTSVISKPTIVEPKEKEEDGKERKVDYEQVGRGVARGSVWWRGMMGIRVGRIGVL</sequence>
<feature type="region of interest" description="Disordered" evidence="1">
    <location>
        <begin position="1"/>
        <end position="24"/>
    </location>
</feature>
<proteinExistence type="predicted"/>
<evidence type="ECO:0000256" key="1">
    <source>
        <dbReference type="SAM" id="MobiDB-lite"/>
    </source>
</evidence>
<evidence type="ECO:0000313" key="3">
    <source>
        <dbReference type="Proteomes" id="UP001465976"/>
    </source>
</evidence>
<evidence type="ECO:0000313" key="2">
    <source>
        <dbReference type="EMBL" id="KAL0569461.1"/>
    </source>
</evidence>
<gene>
    <name evidence="2" type="ORF">V5O48_012501</name>
</gene>
<reference evidence="2 3" key="1">
    <citation type="submission" date="2024-02" db="EMBL/GenBank/DDBJ databases">
        <title>A draft genome for the cacao thread blight pathogen Marasmius crinis-equi.</title>
        <authorList>
            <person name="Cohen S.P."/>
            <person name="Baruah I.K."/>
            <person name="Amoako-Attah I."/>
            <person name="Bukari Y."/>
            <person name="Meinhardt L.W."/>
            <person name="Bailey B.A."/>
        </authorList>
    </citation>
    <scope>NUCLEOTIDE SEQUENCE [LARGE SCALE GENOMIC DNA]</scope>
    <source>
        <strain evidence="2 3">GH-76</strain>
    </source>
</reference>
<comment type="caution">
    <text evidence="2">The sequence shown here is derived from an EMBL/GenBank/DDBJ whole genome shotgun (WGS) entry which is preliminary data.</text>
</comment>
<accession>A0ABR3F388</accession>
<feature type="compositionally biased region" description="Polar residues" evidence="1">
    <location>
        <begin position="1"/>
        <end position="12"/>
    </location>
</feature>
<dbReference type="InterPro" id="IPR011032">
    <property type="entry name" value="GroES-like_sf"/>
</dbReference>
<dbReference type="SUPFAM" id="SSF50129">
    <property type="entry name" value="GroES-like"/>
    <property type="match status" value="1"/>
</dbReference>
<dbReference type="Proteomes" id="UP001465976">
    <property type="component" value="Unassembled WGS sequence"/>
</dbReference>
<keyword evidence="3" id="KW-1185">Reference proteome</keyword>